<reference evidence="8" key="1">
    <citation type="submission" date="2022-07" db="EMBL/GenBank/DDBJ databases">
        <title>Phylogenomic reconstructions and comparative analyses of Kickxellomycotina fungi.</title>
        <authorList>
            <person name="Reynolds N.K."/>
            <person name="Stajich J.E."/>
            <person name="Barry K."/>
            <person name="Grigoriev I.V."/>
            <person name="Crous P."/>
            <person name="Smith M.E."/>
        </authorList>
    </citation>
    <scope>NUCLEOTIDE SEQUENCE</scope>
    <source>
        <strain evidence="8">NRRL 3115</strain>
    </source>
</reference>
<dbReference type="PANTHER" id="PTHR12486:SF5">
    <property type="entry name" value="ADENOSINE 5'-MONOPHOSPHORAMIDASE HINT3"/>
    <property type="match status" value="1"/>
</dbReference>
<organism evidence="8 9">
    <name type="scientific">Coemansia spiralis</name>
    <dbReference type="NCBI Taxonomy" id="417178"/>
    <lineage>
        <taxon>Eukaryota</taxon>
        <taxon>Fungi</taxon>
        <taxon>Fungi incertae sedis</taxon>
        <taxon>Zoopagomycota</taxon>
        <taxon>Kickxellomycotina</taxon>
        <taxon>Kickxellomycetes</taxon>
        <taxon>Kickxellales</taxon>
        <taxon>Kickxellaceae</taxon>
        <taxon>Coemansia</taxon>
    </lineage>
</organism>
<name>A0A9W8GBG8_9FUNG</name>
<evidence type="ECO:0000313" key="9">
    <source>
        <dbReference type="Proteomes" id="UP001151518"/>
    </source>
</evidence>
<evidence type="ECO:0000256" key="1">
    <source>
        <dbReference type="ARBA" id="ARBA00022741"/>
    </source>
</evidence>
<dbReference type="Proteomes" id="UP001151518">
    <property type="component" value="Unassembled WGS sequence"/>
</dbReference>
<dbReference type="PRINTS" id="PR00332">
    <property type="entry name" value="HISTRIAD"/>
</dbReference>
<dbReference type="OrthoDB" id="1915375at2759"/>
<dbReference type="InterPro" id="IPR036265">
    <property type="entry name" value="HIT-like_sf"/>
</dbReference>
<comment type="caution">
    <text evidence="8">The sequence shown here is derived from an EMBL/GenBank/DDBJ whole genome shotgun (WGS) entry which is preliminary data.</text>
</comment>
<dbReference type="Gene3D" id="3.30.428.10">
    <property type="entry name" value="HIT-like"/>
    <property type="match status" value="1"/>
</dbReference>
<evidence type="ECO:0000256" key="2">
    <source>
        <dbReference type="ARBA" id="ARBA00022801"/>
    </source>
</evidence>
<evidence type="ECO:0000256" key="3">
    <source>
        <dbReference type="PIRSR" id="PIRSR601310-1"/>
    </source>
</evidence>
<dbReference type="InterPro" id="IPR001310">
    <property type="entry name" value="Histidine_triad_HIT"/>
</dbReference>
<evidence type="ECO:0000313" key="8">
    <source>
        <dbReference type="EMBL" id="KAJ2680470.1"/>
    </source>
</evidence>
<proteinExistence type="predicted"/>
<keyword evidence="6" id="KW-0472">Membrane</keyword>
<feature type="active site" description="Tele-AMP-histidine intermediate" evidence="3">
    <location>
        <position position="122"/>
    </location>
</feature>
<dbReference type="Pfam" id="PF11969">
    <property type="entry name" value="DcpS_C"/>
    <property type="match status" value="1"/>
</dbReference>
<dbReference type="SUPFAM" id="SSF54197">
    <property type="entry name" value="HIT-like"/>
    <property type="match status" value="1"/>
</dbReference>
<dbReference type="EMBL" id="JANBTW010000005">
    <property type="protein sequence ID" value="KAJ2680470.1"/>
    <property type="molecule type" value="Genomic_DNA"/>
</dbReference>
<accession>A0A9W8GBG8</accession>
<dbReference type="GO" id="GO:0016787">
    <property type="term" value="F:hydrolase activity"/>
    <property type="evidence" value="ECO:0007669"/>
    <property type="project" value="UniProtKB-KW"/>
</dbReference>
<evidence type="ECO:0000256" key="5">
    <source>
        <dbReference type="PROSITE-ProRule" id="PRU00464"/>
    </source>
</evidence>
<keyword evidence="2" id="KW-0378">Hydrolase</keyword>
<dbReference type="AlphaFoldDB" id="A0A9W8GBG8"/>
<keyword evidence="6" id="KW-1133">Transmembrane helix</keyword>
<feature type="domain" description="HIT" evidence="7">
    <location>
        <begin position="31"/>
        <end position="139"/>
    </location>
</feature>
<feature type="transmembrane region" description="Helical" evidence="6">
    <location>
        <begin position="6"/>
        <end position="24"/>
    </location>
</feature>
<gene>
    <name evidence="8" type="ORF">GGI25_000762</name>
</gene>
<keyword evidence="6" id="KW-0812">Transmembrane</keyword>
<evidence type="ECO:0000256" key="4">
    <source>
        <dbReference type="PIRSR" id="PIRSR601310-3"/>
    </source>
</evidence>
<dbReference type="PROSITE" id="PS51084">
    <property type="entry name" value="HIT_2"/>
    <property type="match status" value="1"/>
</dbReference>
<protein>
    <recommendedName>
        <fullName evidence="7">HIT domain-containing protein</fullName>
    </recommendedName>
</protein>
<dbReference type="GO" id="GO:0000166">
    <property type="term" value="F:nucleotide binding"/>
    <property type="evidence" value="ECO:0007669"/>
    <property type="project" value="UniProtKB-KW"/>
</dbReference>
<dbReference type="PANTHER" id="PTHR12486">
    <property type="entry name" value="APRATAXIN-RELATED"/>
    <property type="match status" value="1"/>
</dbReference>
<dbReference type="InterPro" id="IPR011146">
    <property type="entry name" value="HIT-like"/>
</dbReference>
<evidence type="ECO:0000259" key="7">
    <source>
        <dbReference type="PROSITE" id="PS51084"/>
    </source>
</evidence>
<evidence type="ECO:0000256" key="6">
    <source>
        <dbReference type="SAM" id="Phobius"/>
    </source>
</evidence>
<keyword evidence="1" id="KW-0547">Nucleotide-binding</keyword>
<feature type="short sequence motif" description="Histidine triad motif" evidence="4 5">
    <location>
        <begin position="120"/>
        <end position="124"/>
    </location>
</feature>
<sequence length="161" mass="18360">MLSGHLIFVAAGAFAAFGSGYWFMRGQKKPKHCVFCSPLERIVYEDEEYIAFHDIKPDAALHLLVIPRNHYGTIKELTAADLPMVKRMYEIGQQALADNGFSGYTARFGFHRPPFNSIHHLHMHCLGLPFKPSRAERMFPKDGSIWFMPTERLIARLAEPV</sequence>